<gene>
    <name evidence="2" type="ORF">NCTC10126_00014</name>
    <name evidence="3" type="ORF">NCTC10126_00997</name>
</gene>
<name>A0A3P8KLF5_9BACT</name>
<protein>
    <submittedName>
        <fullName evidence="2">Uncharacterized protein</fullName>
    </submittedName>
</protein>
<keyword evidence="1" id="KW-0812">Transmembrane</keyword>
<dbReference type="OrthoDB" id="403873at2"/>
<dbReference type="EMBL" id="UZVY01000002">
    <property type="protein sequence ID" value="VDR42474.1"/>
    <property type="molecule type" value="Genomic_DNA"/>
</dbReference>
<dbReference type="EMBL" id="UZVY01000001">
    <property type="protein sequence ID" value="VDR41538.1"/>
    <property type="molecule type" value="Genomic_DNA"/>
</dbReference>
<feature type="transmembrane region" description="Helical" evidence="1">
    <location>
        <begin position="12"/>
        <end position="33"/>
    </location>
</feature>
<dbReference type="AlphaFoldDB" id="A0A3P8KLF5"/>
<accession>A0A3P8KLF5</accession>
<proteinExistence type="predicted"/>
<dbReference type="Proteomes" id="UP000280036">
    <property type="component" value="Unassembled WGS sequence"/>
</dbReference>
<evidence type="ECO:0000313" key="3">
    <source>
        <dbReference type="EMBL" id="VDR42474.1"/>
    </source>
</evidence>
<organism evidence="2 4">
    <name type="scientific">Mycoplasmopsis caviae</name>
    <dbReference type="NCBI Taxonomy" id="55603"/>
    <lineage>
        <taxon>Bacteria</taxon>
        <taxon>Bacillati</taxon>
        <taxon>Mycoplasmatota</taxon>
        <taxon>Mycoplasmoidales</taxon>
        <taxon>Metamycoplasmataceae</taxon>
        <taxon>Mycoplasmopsis</taxon>
    </lineage>
</organism>
<evidence type="ECO:0000256" key="1">
    <source>
        <dbReference type="SAM" id="Phobius"/>
    </source>
</evidence>
<sequence>MTKKNKKLVGISAGIGCGIVGVISIGAIAGVSVDKSNYVKVNEWMKTLKKDFEINSKKLKKIHDDIIEKVVDQPGYDPIKEDLEKLLSRYNDQISTNNDLQKQLQEKIDKYAKFSVGHHPGNKSFLRKLANREEQLFFSETLVDAEQQTNALLSESNWLINYFDKVVENANELISLKDSNNLLIDSISAKESKFSNLQVKINEYKEQKTKLPIKDKKQELTADFIFAGIKLFSEDKKLWESVLGKFIKSKSNPNNSISEKILNNKDIDLLKDNTNLSIAKYDGVKDILARYFDKDGKLISNEDVKRSEIISELSKANSDIANFNDEILSYVTNLISSLKTKLESKNAFNQSNMLDISDKSDSYGELYRNVEEIKSISTNSSLWNLEKVGQLIFKSNALILKEKEQIVELNSFINSSLKSKVNEFGGDITSFLELIGLKTQWDELVNFSKSSNIDFSTIKAQEYINQRDTLIDSFLKSKETINLLKDKSLSNYTYGKNRLNAFKTAYSSKKSKLNGFNFLNFSYSKISERENLINDALSKDLESLINANNKQVDEFLANVQSVSQLVSIDTNNFEALKSALNSNITDSDKFPTAYEFSYSGIDGYKPFEQLEDVKGVKTLVETKNAEVQAKKSEQWVENNLETVRSSFTSIFTLIEEINNSVKSLEDVKESYKSFLDTVVKNINALKSIVESGHANNKKNIEAKDKIIALAKTDYLDVCNKEQFSSKIENNAKNLKEKYAKSWVEVFKEYDKYEEVKKLLEPELTKYSHNDIAYLKDAVSQFIEHQHGIIEASINEIYGVLDQGSINWNQLPQKNKFNEFVKSEKSLRVNFVKNLYKILVDQFGYNTIYNFQSPKYKYDESNKKFIFDSVNILRNGQNEYANKTKAMEDAKKYESQPGLKPKSDKASDLYKRYGFDQPFYGIDLNGKNFNNEFLEPNNESEVSYTETNKSDSTDKRYYTVKANNWIYAKWNNSITNHVIGDDVSSALVKIKEESAPYILDTFFDLLNYENKLTHKVISQLKDKNKLIEKTEYDEIFTKLVNSLAKLTYTSILSILSSFQSIDNKSLYLPDRDKPENIVWNVGSPLGKWYNAGMSKVLPISIDRDIHNRYYKTYDYDIHHFRYYTDMPEGHFSQAREGNTTEFDMLRFDINDLFMKHNINVSHDSTHVISTSGAFQIKLLQSEYFDIFRGKQNIFVAFYNKLSFNDDFGYKFNTKHFDWWRFNTITEYKRTYGNLVNDEYPYLEHNLERHKFTDFFTEEKVTKLTKYEPVSE</sequence>
<keyword evidence="1" id="KW-0472">Membrane</keyword>
<evidence type="ECO:0000313" key="2">
    <source>
        <dbReference type="EMBL" id="VDR41538.1"/>
    </source>
</evidence>
<keyword evidence="1" id="KW-1133">Transmembrane helix</keyword>
<dbReference type="RefSeq" id="WP_126117833.1">
    <property type="nucleotide sequence ID" value="NZ_UZVY01000001.1"/>
</dbReference>
<evidence type="ECO:0000313" key="4">
    <source>
        <dbReference type="Proteomes" id="UP000280036"/>
    </source>
</evidence>
<reference evidence="2 4" key="1">
    <citation type="submission" date="2018-12" db="EMBL/GenBank/DDBJ databases">
        <authorList>
            <consortium name="Pathogen Informatics"/>
        </authorList>
    </citation>
    <scope>NUCLEOTIDE SEQUENCE [LARGE SCALE GENOMIC DNA]</scope>
    <source>
        <strain evidence="2 4">NCTC10126</strain>
    </source>
</reference>